<name>A0A834HYV2_RHYFE</name>
<keyword evidence="2" id="KW-1185">Reference proteome</keyword>
<dbReference type="EMBL" id="JAACXV010014073">
    <property type="protein sequence ID" value="KAF7270669.1"/>
    <property type="molecule type" value="Genomic_DNA"/>
</dbReference>
<protein>
    <submittedName>
        <fullName evidence="1">Uncharacterized protein</fullName>
    </submittedName>
</protein>
<gene>
    <name evidence="1" type="ORF">GWI33_016390</name>
</gene>
<dbReference type="AlphaFoldDB" id="A0A834HYV2"/>
<evidence type="ECO:0000313" key="2">
    <source>
        <dbReference type="Proteomes" id="UP000625711"/>
    </source>
</evidence>
<proteinExistence type="predicted"/>
<dbReference type="Proteomes" id="UP000625711">
    <property type="component" value="Unassembled WGS sequence"/>
</dbReference>
<organism evidence="1 2">
    <name type="scientific">Rhynchophorus ferrugineus</name>
    <name type="common">Red palm weevil</name>
    <name type="synonym">Curculio ferrugineus</name>
    <dbReference type="NCBI Taxonomy" id="354439"/>
    <lineage>
        <taxon>Eukaryota</taxon>
        <taxon>Metazoa</taxon>
        <taxon>Ecdysozoa</taxon>
        <taxon>Arthropoda</taxon>
        <taxon>Hexapoda</taxon>
        <taxon>Insecta</taxon>
        <taxon>Pterygota</taxon>
        <taxon>Neoptera</taxon>
        <taxon>Endopterygota</taxon>
        <taxon>Coleoptera</taxon>
        <taxon>Polyphaga</taxon>
        <taxon>Cucujiformia</taxon>
        <taxon>Curculionidae</taxon>
        <taxon>Dryophthorinae</taxon>
        <taxon>Rhynchophorus</taxon>
    </lineage>
</organism>
<accession>A0A834HYV2</accession>
<evidence type="ECO:0000313" key="1">
    <source>
        <dbReference type="EMBL" id="KAF7270669.1"/>
    </source>
</evidence>
<sequence>MNHSLFWPFRINFLLVYDIPETTFFRLLCIRNGIRHLGETEPFTILLKIYLTFRLGEMLEEKSIGSRDRVVPDGKLALVDNGTCQKSKFGTPSPRPEVTMPIFRGLSLSATDLWHVAKVI</sequence>
<reference evidence="1" key="1">
    <citation type="submission" date="2020-08" db="EMBL/GenBank/DDBJ databases">
        <title>Genome sequencing and assembly of the red palm weevil Rhynchophorus ferrugineus.</title>
        <authorList>
            <person name="Dias G.B."/>
            <person name="Bergman C.M."/>
            <person name="Manee M."/>
        </authorList>
    </citation>
    <scope>NUCLEOTIDE SEQUENCE</scope>
    <source>
        <strain evidence="1">AA-2017</strain>
        <tissue evidence="1">Whole larva</tissue>
    </source>
</reference>
<comment type="caution">
    <text evidence="1">The sequence shown here is derived from an EMBL/GenBank/DDBJ whole genome shotgun (WGS) entry which is preliminary data.</text>
</comment>